<dbReference type="Proteomes" id="UP000009080">
    <property type="component" value="Chromosome"/>
</dbReference>
<keyword evidence="1" id="KW-0175">Coiled coil</keyword>
<sequence length="584" mass="64134">MKSVIRWPGLVAFIVIMALLIGIPMVFLDTWIKLGVERFAAGVNGAEVNVGRAEHRLFPFGITLHDVALTDPAAPSNNRVQLKTVSAGLAVAELLDRRFIVDDLVVDGVRFDQPRLRPGEVYESNETEVQDDLAGAEGKPRVQVDIDELLKKTPLATRDEAKKLQETANRLETEVTEAYKALPDEGKLESYKQQVDALREKKIESPADFAAATQELKALKDALRAEQQKLQQFKTTVSAAGEQLQAQTKALEAARKDDYSLLKRAVAGDTGALDELTEAIFGAKLKTWADNLMIAYNLVTPLLGGGEEETKHERLDGRWIQYTKAEPHPNVWIRNARISVKYSESEFISHWQDITEDHQLLGRPTRFTVESSDTDQWQLFNLIGDFSFGAAGLNAHQQWDLKGVAVAALDLASSSELTAELQKALLNSLGKLTVTDGELAGSADINFVDMTLKAVGDGANSQTIAKFLENLKRLDIDSKISGVLSHPQFDFASDLDSQLGQLLEDNVSEAAQAKLAELNQKLGVEGTASQQAAAKELANWETLKQVSQGKTDTIETLLKAELKSAVANEKDKLKNQLKDKLLGN</sequence>
<dbReference type="EMBL" id="CP001614">
    <property type="protein sequence ID" value="ACR11572.1"/>
    <property type="molecule type" value="Genomic_DNA"/>
</dbReference>
<dbReference type="NCBIfam" id="TIGR03545">
    <property type="entry name" value="TIGR03545 family protein"/>
    <property type="match status" value="1"/>
</dbReference>
<keyword evidence="2" id="KW-1133">Transmembrane helix</keyword>
<feature type="coiled-coil region" evidence="1">
    <location>
        <begin position="209"/>
        <end position="236"/>
    </location>
</feature>
<evidence type="ECO:0000256" key="1">
    <source>
        <dbReference type="SAM" id="Coils"/>
    </source>
</evidence>
<keyword evidence="4" id="KW-1185">Reference proteome</keyword>
<protein>
    <recommendedName>
        <fullName evidence="5">TIGR03545 family protein</fullName>
    </recommendedName>
</protein>
<evidence type="ECO:0008006" key="5">
    <source>
        <dbReference type="Google" id="ProtNLM"/>
    </source>
</evidence>
<dbReference type="OrthoDB" id="5752177at2"/>
<dbReference type="RefSeq" id="WP_015817684.1">
    <property type="nucleotide sequence ID" value="NC_012997.1"/>
</dbReference>
<feature type="transmembrane region" description="Helical" evidence="2">
    <location>
        <begin position="7"/>
        <end position="28"/>
    </location>
</feature>
<evidence type="ECO:0000313" key="3">
    <source>
        <dbReference type="EMBL" id="ACR11572.1"/>
    </source>
</evidence>
<gene>
    <name evidence="3" type="ordered locus">TERTU_0748</name>
</gene>
<name>C5BPE0_TERTT</name>
<organism evidence="3 4">
    <name type="scientific">Teredinibacter turnerae (strain ATCC 39867 / T7901)</name>
    <dbReference type="NCBI Taxonomy" id="377629"/>
    <lineage>
        <taxon>Bacteria</taxon>
        <taxon>Pseudomonadati</taxon>
        <taxon>Pseudomonadota</taxon>
        <taxon>Gammaproteobacteria</taxon>
        <taxon>Cellvibrionales</taxon>
        <taxon>Cellvibrionaceae</taxon>
        <taxon>Teredinibacter</taxon>
    </lineage>
</organism>
<evidence type="ECO:0000256" key="2">
    <source>
        <dbReference type="SAM" id="Phobius"/>
    </source>
</evidence>
<dbReference type="HOGENOM" id="CLU_028865_0_0_6"/>
<keyword evidence="2" id="KW-0812">Transmembrane</keyword>
<accession>C5BPE0</accession>
<evidence type="ECO:0000313" key="4">
    <source>
        <dbReference type="Proteomes" id="UP000009080"/>
    </source>
</evidence>
<dbReference type="InterPro" id="IPR019934">
    <property type="entry name" value="CHP03545"/>
</dbReference>
<proteinExistence type="predicted"/>
<dbReference type="AlphaFoldDB" id="C5BPE0"/>
<reference evidence="3 4" key="1">
    <citation type="journal article" date="2009" name="PLoS ONE">
        <title>The complete genome of Teredinibacter turnerae T7901: an intracellular endosymbiont of marine wood-boring bivalves (shipworms).</title>
        <authorList>
            <person name="Yang J.C."/>
            <person name="Madupu R."/>
            <person name="Durkin A.S."/>
            <person name="Ekborg N.A."/>
            <person name="Pedamallu C.S."/>
            <person name="Hostetler J.B."/>
            <person name="Radune D."/>
            <person name="Toms B.S."/>
            <person name="Henrissat B."/>
            <person name="Coutinho P.M."/>
            <person name="Schwarz S."/>
            <person name="Field L."/>
            <person name="Trindade-Silva A.E."/>
            <person name="Soares C.A.G."/>
            <person name="Elshahawi S."/>
            <person name="Hanora A."/>
            <person name="Schmidt E.W."/>
            <person name="Haygood M.G."/>
            <person name="Posfai J."/>
            <person name="Benner J."/>
            <person name="Madinger C."/>
            <person name="Nove J."/>
            <person name="Anton B."/>
            <person name="Chaudhary K."/>
            <person name="Foster J."/>
            <person name="Holman A."/>
            <person name="Kumar S."/>
            <person name="Lessard P.A."/>
            <person name="Luyten Y.A."/>
            <person name="Slatko B."/>
            <person name="Wood N."/>
            <person name="Wu B."/>
            <person name="Teplitski M."/>
            <person name="Mougous J.D."/>
            <person name="Ward N."/>
            <person name="Eisen J.A."/>
            <person name="Badger J.H."/>
            <person name="Distel D.L."/>
        </authorList>
    </citation>
    <scope>NUCLEOTIDE SEQUENCE [LARGE SCALE GENOMIC DNA]</scope>
    <source>
        <strain evidence="4">ATCC 39867 / T7901</strain>
    </source>
</reference>
<dbReference type="KEGG" id="ttu:TERTU_0748"/>
<dbReference type="STRING" id="377629.TERTU_0748"/>
<dbReference type="eggNOG" id="COG3566">
    <property type="taxonomic scope" value="Bacteria"/>
</dbReference>
<keyword evidence="2" id="KW-0472">Membrane</keyword>